<accession>A0A7I9VIH8</accession>
<dbReference type="Proteomes" id="UP000503640">
    <property type="component" value="Unassembled WGS sequence"/>
</dbReference>
<dbReference type="SUPFAM" id="SSF53335">
    <property type="entry name" value="S-adenosyl-L-methionine-dependent methyltransferases"/>
    <property type="match status" value="1"/>
</dbReference>
<dbReference type="Pfam" id="PF13679">
    <property type="entry name" value="Methyltransf_32"/>
    <property type="match status" value="1"/>
</dbReference>
<keyword evidence="3" id="KW-1185">Reference proteome</keyword>
<dbReference type="InterPro" id="IPR025714">
    <property type="entry name" value="Methyltranfer_dom"/>
</dbReference>
<dbReference type="GO" id="GO:0008168">
    <property type="term" value="F:methyltransferase activity"/>
    <property type="evidence" value="ECO:0007669"/>
    <property type="project" value="UniProtKB-KW"/>
</dbReference>
<dbReference type="GO" id="GO:0032259">
    <property type="term" value="P:methylation"/>
    <property type="evidence" value="ECO:0007669"/>
    <property type="project" value="UniProtKB-KW"/>
</dbReference>
<reference evidence="3" key="1">
    <citation type="journal article" date="2020" name="Appl. Environ. Microbiol.">
        <title>Diazotrophic Anaeromyxobacter Isolates from Soils.</title>
        <authorList>
            <person name="Masuda Y."/>
            <person name="Yamanaka H."/>
            <person name="Xu Z.X."/>
            <person name="Shiratori Y."/>
            <person name="Aono T."/>
            <person name="Amachi S."/>
            <person name="Senoo K."/>
            <person name="Itoh H."/>
        </authorList>
    </citation>
    <scope>NUCLEOTIDE SEQUENCE [LARGE SCALE GENOMIC DNA]</scope>
    <source>
        <strain evidence="3">R267</strain>
    </source>
</reference>
<evidence type="ECO:0000259" key="1">
    <source>
        <dbReference type="Pfam" id="PF13679"/>
    </source>
</evidence>
<evidence type="ECO:0000313" key="3">
    <source>
        <dbReference type="Proteomes" id="UP000503640"/>
    </source>
</evidence>
<dbReference type="PANTHER" id="PTHR13369">
    <property type="match status" value="1"/>
</dbReference>
<dbReference type="AlphaFoldDB" id="A0A7I9VIH8"/>
<keyword evidence="2" id="KW-0489">Methyltransferase</keyword>
<protein>
    <submittedName>
        <fullName evidence="2">Methyltransferase</fullName>
    </submittedName>
</protein>
<feature type="domain" description="Methyltransferase" evidence="1">
    <location>
        <begin position="41"/>
        <end position="178"/>
    </location>
</feature>
<gene>
    <name evidence="2" type="ORF">AMYX_05580</name>
</gene>
<dbReference type="GO" id="GO:0005737">
    <property type="term" value="C:cytoplasm"/>
    <property type="evidence" value="ECO:0007669"/>
    <property type="project" value="TreeGrafter"/>
</dbReference>
<dbReference type="Gene3D" id="3.40.50.150">
    <property type="entry name" value="Vaccinia Virus protein VP39"/>
    <property type="match status" value="1"/>
</dbReference>
<dbReference type="RefSeq" id="WP_176062663.1">
    <property type="nucleotide sequence ID" value="NZ_BJTG01000001.1"/>
</dbReference>
<sequence length="280" mass="30427">MRRQVKAPAVPRELVPGQSTALLQELHLLTRTGDLNADSLRKLKQVNHLVRQLRPAVEDVLARFGDPVIVDCGAGKGYLGFILYELFVGPAGKGTVVSIESRPELTAAAEARARRLGFERMRFVTAELEAAELPPRVHLVTALHACDTATDDALLVALRHGADHVAVVPCCQAEVARQLERAEAPAPLLAPLFEHAWHRREFGSHLTNVLRALALQAHGYRVTVTELAGWEHSLKNELILGQKTRARDAAAQTRLEALAAGAGVRPKLLRALAREAAATP</sequence>
<dbReference type="InterPro" id="IPR029063">
    <property type="entry name" value="SAM-dependent_MTases_sf"/>
</dbReference>
<evidence type="ECO:0000313" key="2">
    <source>
        <dbReference type="EMBL" id="GEJ55817.1"/>
    </source>
</evidence>
<comment type="caution">
    <text evidence="2">The sequence shown here is derived from an EMBL/GenBank/DDBJ whole genome shotgun (WGS) entry which is preliminary data.</text>
</comment>
<organism evidence="2 3">
    <name type="scientific">Anaeromyxobacter diazotrophicus</name>
    <dbReference type="NCBI Taxonomy" id="2590199"/>
    <lineage>
        <taxon>Bacteria</taxon>
        <taxon>Pseudomonadati</taxon>
        <taxon>Myxococcota</taxon>
        <taxon>Myxococcia</taxon>
        <taxon>Myxococcales</taxon>
        <taxon>Cystobacterineae</taxon>
        <taxon>Anaeromyxobacteraceae</taxon>
        <taxon>Anaeromyxobacter</taxon>
    </lineage>
</organism>
<proteinExistence type="predicted"/>
<dbReference type="PANTHER" id="PTHR13369:SF3">
    <property type="entry name" value="METHYLTRANSFERASE DOMAIN-CONTAINING PROTEIN"/>
    <property type="match status" value="1"/>
</dbReference>
<dbReference type="EMBL" id="BJTG01000001">
    <property type="protein sequence ID" value="GEJ55817.1"/>
    <property type="molecule type" value="Genomic_DNA"/>
</dbReference>
<name>A0A7I9VIH8_9BACT</name>
<keyword evidence="2" id="KW-0808">Transferase</keyword>